<organism evidence="4">
    <name type="scientific">Taenia asiatica</name>
    <name type="common">Asian tapeworm</name>
    <dbReference type="NCBI Taxonomy" id="60517"/>
    <lineage>
        <taxon>Eukaryota</taxon>
        <taxon>Metazoa</taxon>
        <taxon>Spiralia</taxon>
        <taxon>Lophotrochozoa</taxon>
        <taxon>Platyhelminthes</taxon>
        <taxon>Cestoda</taxon>
        <taxon>Eucestoda</taxon>
        <taxon>Cyclophyllidea</taxon>
        <taxon>Taeniidae</taxon>
        <taxon>Taenia</taxon>
    </lineage>
</organism>
<name>A0A0R3W249_TAEAS</name>
<evidence type="ECO:0000256" key="1">
    <source>
        <dbReference type="SAM" id="MobiDB-lite"/>
    </source>
</evidence>
<evidence type="ECO:0000313" key="3">
    <source>
        <dbReference type="Proteomes" id="UP000282613"/>
    </source>
</evidence>
<dbReference type="AlphaFoldDB" id="A0A0R3W249"/>
<feature type="region of interest" description="Disordered" evidence="1">
    <location>
        <begin position="1"/>
        <end position="31"/>
    </location>
</feature>
<dbReference type="EMBL" id="UYRS01018316">
    <property type="protein sequence ID" value="VDK32461.1"/>
    <property type="molecule type" value="Genomic_DNA"/>
</dbReference>
<reference evidence="2 3" key="2">
    <citation type="submission" date="2018-11" db="EMBL/GenBank/DDBJ databases">
        <authorList>
            <consortium name="Pathogen Informatics"/>
        </authorList>
    </citation>
    <scope>NUCLEOTIDE SEQUENCE [LARGE SCALE GENOMIC DNA]</scope>
</reference>
<evidence type="ECO:0000313" key="4">
    <source>
        <dbReference type="WBParaSite" id="TASK_0000385601-mRNA-1"/>
    </source>
</evidence>
<protein>
    <submittedName>
        <fullName evidence="2 4">Uncharacterized protein</fullName>
    </submittedName>
</protein>
<dbReference type="WBParaSite" id="TASK_0000385601-mRNA-1">
    <property type="protein sequence ID" value="TASK_0000385601-mRNA-1"/>
    <property type="gene ID" value="TASK_0000385601"/>
</dbReference>
<sequence>MIHGAGEGVPTCPRQQHQHQRNTRGSEGWVCPVITPTGGPTSTAAEMLVLVKLTHPAIPPVVRVGRKMEGYHVAGSRRVHFSSVASVAATVPSPPLPFRPWATKHGAQMDT</sequence>
<dbReference type="Proteomes" id="UP000282613">
    <property type="component" value="Unassembled WGS sequence"/>
</dbReference>
<proteinExistence type="predicted"/>
<evidence type="ECO:0000313" key="2">
    <source>
        <dbReference type="EMBL" id="VDK32461.1"/>
    </source>
</evidence>
<reference evidence="4" key="1">
    <citation type="submission" date="2017-02" db="UniProtKB">
        <authorList>
            <consortium name="WormBaseParasite"/>
        </authorList>
    </citation>
    <scope>IDENTIFICATION</scope>
</reference>
<keyword evidence="3" id="KW-1185">Reference proteome</keyword>
<gene>
    <name evidence="2" type="ORF">TASK_LOCUS3857</name>
</gene>
<accession>A0A0R3W249</accession>